<feature type="transmembrane region" description="Helical" evidence="1">
    <location>
        <begin position="36"/>
        <end position="57"/>
    </location>
</feature>
<dbReference type="EMBL" id="BSTK01000002">
    <property type="protein sequence ID" value="GLY83368.1"/>
    <property type="molecule type" value="Genomic_DNA"/>
</dbReference>
<reference evidence="2" key="1">
    <citation type="submission" date="2023-03" db="EMBL/GenBank/DDBJ databases">
        <title>Actinoallomurus iriomotensis NBRC 103684.</title>
        <authorList>
            <person name="Ichikawa N."/>
            <person name="Sato H."/>
            <person name="Tonouchi N."/>
        </authorList>
    </citation>
    <scope>NUCLEOTIDE SEQUENCE</scope>
    <source>
        <strain evidence="2">NBRC 103684</strain>
    </source>
</reference>
<keyword evidence="1" id="KW-1133">Transmembrane helix</keyword>
<evidence type="ECO:0000313" key="2">
    <source>
        <dbReference type="EMBL" id="GLY83368.1"/>
    </source>
</evidence>
<dbReference type="Proteomes" id="UP001165074">
    <property type="component" value="Unassembled WGS sequence"/>
</dbReference>
<keyword evidence="3" id="KW-1185">Reference proteome</keyword>
<proteinExistence type="predicted"/>
<name>A0A9W6RXE3_9ACTN</name>
<dbReference type="AlphaFoldDB" id="A0A9W6RXE3"/>
<evidence type="ECO:0000313" key="3">
    <source>
        <dbReference type="Proteomes" id="UP001165074"/>
    </source>
</evidence>
<accession>A0A9W6RXE3</accession>
<keyword evidence="1" id="KW-0472">Membrane</keyword>
<organism evidence="2 3">
    <name type="scientific">Actinoallomurus iriomotensis</name>
    <dbReference type="NCBI Taxonomy" id="478107"/>
    <lineage>
        <taxon>Bacteria</taxon>
        <taxon>Bacillati</taxon>
        <taxon>Actinomycetota</taxon>
        <taxon>Actinomycetes</taxon>
        <taxon>Streptosporangiales</taxon>
        <taxon>Thermomonosporaceae</taxon>
        <taxon>Actinoallomurus</taxon>
    </lineage>
</organism>
<evidence type="ECO:0000256" key="1">
    <source>
        <dbReference type="SAM" id="Phobius"/>
    </source>
</evidence>
<protein>
    <submittedName>
        <fullName evidence="2">Uncharacterized protein</fullName>
    </submittedName>
</protein>
<keyword evidence="1" id="KW-0812">Transmembrane</keyword>
<sequence length="80" mass="9211">MDALFPAGTRATFMMRKQSACRHGPRTSRRRRPETVYVTTMLVALGSLAALAARGWAWHKWAPRSFWYAVEFPARRRSSI</sequence>
<comment type="caution">
    <text evidence="2">The sequence shown here is derived from an EMBL/GenBank/DDBJ whole genome shotgun (WGS) entry which is preliminary data.</text>
</comment>
<gene>
    <name evidence="2" type="ORF">Airi02_012980</name>
</gene>